<dbReference type="RefSeq" id="WP_255043086.1">
    <property type="nucleotide sequence ID" value="NZ_JANEYT010000029.1"/>
</dbReference>
<dbReference type="GO" id="GO:0016301">
    <property type="term" value="F:kinase activity"/>
    <property type="evidence" value="ECO:0007669"/>
    <property type="project" value="UniProtKB-KW"/>
</dbReference>
<name>A0ABT1N2T9_9GAMM</name>
<dbReference type="InterPro" id="IPR036117">
    <property type="entry name" value="DhaL_dom_sf"/>
</dbReference>
<dbReference type="SMART" id="SM01120">
    <property type="entry name" value="Dak2"/>
    <property type="match status" value="1"/>
</dbReference>
<reference evidence="4 5" key="1">
    <citation type="submission" date="2022-07" db="EMBL/GenBank/DDBJ databases">
        <title>Photobacterium pectinilyticum sp. nov., a marine bacterium isolated from surface seawater of Qingdao offshore.</title>
        <authorList>
            <person name="Wang X."/>
        </authorList>
    </citation>
    <scope>NUCLEOTIDE SEQUENCE [LARGE SCALE GENOMIC DNA]</scope>
    <source>
        <strain evidence="4 5">ZSDE20</strain>
    </source>
</reference>
<feature type="domain" description="DhaL" evidence="3">
    <location>
        <begin position="4"/>
        <end position="203"/>
    </location>
</feature>
<accession>A0ABT1N2T9</accession>
<evidence type="ECO:0000313" key="5">
    <source>
        <dbReference type="Proteomes" id="UP001524460"/>
    </source>
</evidence>
<dbReference type="EMBL" id="JANEYT010000029">
    <property type="protein sequence ID" value="MCQ1059055.1"/>
    <property type="molecule type" value="Genomic_DNA"/>
</dbReference>
<evidence type="ECO:0000313" key="4">
    <source>
        <dbReference type="EMBL" id="MCQ1059055.1"/>
    </source>
</evidence>
<keyword evidence="1" id="KW-0808">Transferase</keyword>
<organism evidence="4 5">
    <name type="scientific">Photobacterium pectinilyticum</name>
    <dbReference type="NCBI Taxonomy" id="2906793"/>
    <lineage>
        <taxon>Bacteria</taxon>
        <taxon>Pseudomonadati</taxon>
        <taxon>Pseudomonadota</taxon>
        <taxon>Gammaproteobacteria</taxon>
        <taxon>Vibrionales</taxon>
        <taxon>Vibrionaceae</taxon>
        <taxon>Photobacterium</taxon>
    </lineage>
</organism>
<evidence type="ECO:0000256" key="1">
    <source>
        <dbReference type="ARBA" id="ARBA00022679"/>
    </source>
</evidence>
<dbReference type="Proteomes" id="UP001524460">
    <property type="component" value="Unassembled WGS sequence"/>
</dbReference>
<dbReference type="InterPro" id="IPR012737">
    <property type="entry name" value="DhaK_L_YcgS"/>
</dbReference>
<dbReference type="PANTHER" id="PTHR28629">
    <property type="entry name" value="TRIOKINASE/FMN CYCLASE"/>
    <property type="match status" value="1"/>
</dbReference>
<keyword evidence="2 4" id="KW-0418">Kinase</keyword>
<dbReference type="Pfam" id="PF02734">
    <property type="entry name" value="Dak2"/>
    <property type="match status" value="1"/>
</dbReference>
<dbReference type="NCBIfam" id="TIGR02365">
    <property type="entry name" value="dha_L_ycgS"/>
    <property type="match status" value="1"/>
</dbReference>
<keyword evidence="5" id="KW-1185">Reference proteome</keyword>
<dbReference type="PROSITE" id="PS51480">
    <property type="entry name" value="DHAL"/>
    <property type="match status" value="1"/>
</dbReference>
<proteinExistence type="predicted"/>
<dbReference type="InterPro" id="IPR004007">
    <property type="entry name" value="DhaL_dom"/>
</dbReference>
<dbReference type="SUPFAM" id="SSF101473">
    <property type="entry name" value="DhaL-like"/>
    <property type="match status" value="1"/>
</dbReference>
<evidence type="ECO:0000256" key="2">
    <source>
        <dbReference type="ARBA" id="ARBA00022777"/>
    </source>
</evidence>
<comment type="caution">
    <text evidence="4">The sequence shown here is derived from an EMBL/GenBank/DDBJ whole genome shotgun (WGS) entry which is preliminary data.</text>
</comment>
<dbReference type="PANTHER" id="PTHR28629:SF4">
    <property type="entry name" value="TRIOKINASE_FMN CYCLASE"/>
    <property type="match status" value="1"/>
</dbReference>
<evidence type="ECO:0000259" key="3">
    <source>
        <dbReference type="PROSITE" id="PS51480"/>
    </source>
</evidence>
<protein>
    <submittedName>
        <fullName evidence="4">Dihydroxyacetone kinase subunit DhaL</fullName>
    </submittedName>
</protein>
<sequence length="211" mass="22306">MNVTQLVEMMKFVASEMVKSEPMLTKFDQAIGDGDHGIGMERGFVAVEELLASSPEYADVSEAFKAIGTTMMASMGGASGAIFGTLFRSGAKAIKGEKTLTTPVLLAFLDAGLEAIYKRGGANPGDKTMIDALVPAIESLRQTQPADFEQDLQNAADASYRGMLSTKDMIATTGKAKTLGERSLGHPDPGAMSMSLILKFMADHCNEAVAV</sequence>
<dbReference type="InterPro" id="IPR050861">
    <property type="entry name" value="Dihydroxyacetone_Kinase"/>
</dbReference>
<dbReference type="Gene3D" id="1.25.40.340">
    <property type="match status" value="1"/>
</dbReference>
<gene>
    <name evidence="4" type="primary">dhaL</name>
    <name evidence="4" type="ORF">NHN17_13420</name>
</gene>